<reference evidence="3 4" key="1">
    <citation type="submission" date="2015-09" db="EMBL/GenBank/DDBJ databases">
        <authorList>
            <person name="Jackson K.R."/>
            <person name="Lunt B.L."/>
            <person name="Fisher J.N.B."/>
            <person name="Gardner A.V."/>
            <person name="Bailey M.E."/>
            <person name="Deus L.M."/>
            <person name="Earl A.S."/>
            <person name="Gibby P.D."/>
            <person name="Hartmann K.A."/>
            <person name="Liu J.E."/>
            <person name="Manci A.M."/>
            <person name="Nielsen D.A."/>
            <person name="Solomon M.B."/>
            <person name="Breakwell D.P."/>
            <person name="Burnett S.H."/>
            <person name="Grose J.H."/>
        </authorList>
    </citation>
    <scope>NUCLEOTIDE SEQUENCE [LARGE SCALE GENOMIC DNA]</scope>
    <source>
        <strain evidence="3 4">CECT 7799</strain>
    </source>
</reference>
<dbReference type="OrthoDB" id="9788334at2"/>
<name>A0A0M7BH19_9RHOB</name>
<dbReference type="InterPro" id="IPR001444">
    <property type="entry name" value="Flag_bb_rod_N"/>
</dbReference>
<protein>
    <submittedName>
        <fullName evidence="3">Putative proximal rod protein</fullName>
    </submittedName>
</protein>
<keyword evidence="4" id="KW-1185">Reference proteome</keyword>
<dbReference type="Proteomes" id="UP000049455">
    <property type="component" value="Unassembled WGS sequence"/>
</dbReference>
<proteinExistence type="predicted"/>
<evidence type="ECO:0000256" key="1">
    <source>
        <dbReference type="ARBA" id="ARBA00004117"/>
    </source>
</evidence>
<evidence type="ECO:0000259" key="2">
    <source>
        <dbReference type="Pfam" id="PF00460"/>
    </source>
</evidence>
<dbReference type="STRING" id="313367.JSE7799_03381"/>
<evidence type="ECO:0000313" key="3">
    <source>
        <dbReference type="EMBL" id="CUH40646.1"/>
    </source>
</evidence>
<dbReference type="Pfam" id="PF00460">
    <property type="entry name" value="Flg_bb_rod"/>
    <property type="match status" value="1"/>
</dbReference>
<evidence type="ECO:0000313" key="4">
    <source>
        <dbReference type="Proteomes" id="UP000049455"/>
    </source>
</evidence>
<organism evidence="3 4">
    <name type="scientific">Jannaschia seosinensis</name>
    <dbReference type="NCBI Taxonomy" id="313367"/>
    <lineage>
        <taxon>Bacteria</taxon>
        <taxon>Pseudomonadati</taxon>
        <taxon>Pseudomonadota</taxon>
        <taxon>Alphaproteobacteria</taxon>
        <taxon>Rhodobacterales</taxon>
        <taxon>Roseobacteraceae</taxon>
        <taxon>Jannaschia</taxon>
    </lineage>
</organism>
<feature type="domain" description="Flagellar basal body rod protein N-terminal" evidence="2">
    <location>
        <begin position="11"/>
        <end position="38"/>
    </location>
</feature>
<dbReference type="GO" id="GO:0009425">
    <property type="term" value="C:bacterial-type flagellum basal body"/>
    <property type="evidence" value="ECO:0007669"/>
    <property type="project" value="UniProtKB-SubCell"/>
</dbReference>
<gene>
    <name evidence="3" type="primary">flgB</name>
    <name evidence="3" type="ORF">JSE7799_03381</name>
</gene>
<dbReference type="EMBL" id="CYPR01000228">
    <property type="protein sequence ID" value="CUH40646.1"/>
    <property type="molecule type" value="Genomic_DNA"/>
</dbReference>
<dbReference type="AlphaFoldDB" id="A0A0M7BH19"/>
<accession>A0A0M7BH19</accession>
<sequence length="122" mass="13160">MNQMPEIMSLAAGAARHAAQRQATLATNVANADTPGFKARDLAAFDPDDGFALRRTHAAHFGVGSTQLQAAVLRDLPADPNGNSVDLEDQVLRGIEAARRHDRAITVYRNALDLMRASLGRR</sequence>
<comment type="subcellular location">
    <subcellularLocation>
        <location evidence="1">Bacterial flagellum basal body</location>
    </subcellularLocation>
</comment>